<dbReference type="GO" id="GO:1990281">
    <property type="term" value="C:efflux pump complex"/>
    <property type="evidence" value="ECO:0007669"/>
    <property type="project" value="TreeGrafter"/>
</dbReference>
<feature type="domain" description="RND related alpha-helical hairpin" evidence="3">
    <location>
        <begin position="102"/>
        <end position="202"/>
    </location>
</feature>
<dbReference type="InterPro" id="IPR058728">
    <property type="entry name" value="HH_RND-rel"/>
</dbReference>
<dbReference type="AlphaFoldDB" id="R1CG43"/>
<dbReference type="EMBL" id="ARZA01000066">
    <property type="protein sequence ID" value="EOD01285.1"/>
    <property type="molecule type" value="Genomic_DNA"/>
</dbReference>
<proteinExistence type="predicted"/>
<evidence type="ECO:0000259" key="4">
    <source>
        <dbReference type="Pfam" id="PF26018"/>
    </source>
</evidence>
<keyword evidence="6" id="KW-1185">Reference proteome</keyword>
<keyword evidence="1" id="KW-0175">Coiled coil</keyword>
<evidence type="ECO:0000313" key="5">
    <source>
        <dbReference type="EMBL" id="EOD01285.1"/>
    </source>
</evidence>
<dbReference type="Pfam" id="PF26011">
    <property type="entry name" value="Beta-barrel_RND_rel"/>
    <property type="match status" value="1"/>
</dbReference>
<organism evidence="5 6">
    <name type="scientific">Caldisalinibacter kiritimatiensis</name>
    <dbReference type="NCBI Taxonomy" id="1304284"/>
    <lineage>
        <taxon>Bacteria</taxon>
        <taxon>Bacillati</taxon>
        <taxon>Bacillota</taxon>
        <taxon>Tissierellia</taxon>
        <taxon>Tissierellales</taxon>
        <taxon>Thermohalobacteraceae</taxon>
        <taxon>Caldisalinibacter</taxon>
    </lineage>
</organism>
<dbReference type="Proteomes" id="UP000013378">
    <property type="component" value="Unassembled WGS sequence"/>
</dbReference>
<feature type="domain" description="RND related beta-barrel" evidence="2">
    <location>
        <begin position="270"/>
        <end position="341"/>
    </location>
</feature>
<accession>R1CG43</accession>
<gene>
    <name evidence="5" type="ORF">L21TH_0639</name>
</gene>
<evidence type="ECO:0000313" key="6">
    <source>
        <dbReference type="Proteomes" id="UP000013378"/>
    </source>
</evidence>
<dbReference type="Pfam" id="PF26018">
    <property type="entry name" value="BSH_RND_rel"/>
    <property type="match status" value="1"/>
</dbReference>
<feature type="coiled-coil region" evidence="1">
    <location>
        <begin position="94"/>
        <end position="121"/>
    </location>
</feature>
<dbReference type="OrthoDB" id="1834786at2"/>
<dbReference type="PANTHER" id="PTHR30469">
    <property type="entry name" value="MULTIDRUG RESISTANCE PROTEIN MDTA"/>
    <property type="match status" value="1"/>
</dbReference>
<dbReference type="RefSeq" id="WP_006308878.1">
    <property type="nucleotide sequence ID" value="NZ_ARZA01000066.1"/>
</dbReference>
<comment type="caution">
    <text evidence="5">The sequence shown here is derived from an EMBL/GenBank/DDBJ whole genome shotgun (WGS) entry which is preliminary data.</text>
</comment>
<dbReference type="InterPro" id="IPR058709">
    <property type="entry name" value="BSH_RND-rel"/>
</dbReference>
<protein>
    <submittedName>
        <fullName evidence="5">Membrane-fusion protein</fullName>
    </submittedName>
</protein>
<feature type="domain" description="RND related barrel-sandwich hybrid" evidence="4">
    <location>
        <begin position="65"/>
        <end position="266"/>
    </location>
</feature>
<dbReference type="Pfam" id="PF26012">
    <property type="entry name" value="HH_RND_rel"/>
    <property type="match status" value="1"/>
</dbReference>
<reference evidence="5 6" key="1">
    <citation type="journal article" date="2015" name="Geomicrobiol. J.">
        <title>Caldisalinibacter kiritimatiensis gen. nov., sp. nov., a moderately thermohalophilic thiosulfate-reducing bacterium from a hypersaline microbial mat.</title>
        <authorList>
            <person name="Ben Hania W."/>
            <person name="Joseph M."/>
            <person name="Fiebig A."/>
            <person name="Bunk B."/>
            <person name="Klenk H.-P."/>
            <person name="Fardeau M.-L."/>
            <person name="Spring S."/>
        </authorList>
    </citation>
    <scope>NUCLEOTIDE SEQUENCE [LARGE SCALE GENOMIC DNA]</scope>
    <source>
        <strain evidence="5 6">L21-TH-D2</strain>
    </source>
</reference>
<dbReference type="eggNOG" id="COG0845">
    <property type="taxonomic scope" value="Bacteria"/>
</dbReference>
<evidence type="ECO:0000259" key="3">
    <source>
        <dbReference type="Pfam" id="PF26012"/>
    </source>
</evidence>
<dbReference type="GO" id="GO:0015562">
    <property type="term" value="F:efflux transmembrane transporter activity"/>
    <property type="evidence" value="ECO:0007669"/>
    <property type="project" value="TreeGrafter"/>
</dbReference>
<evidence type="ECO:0000259" key="2">
    <source>
        <dbReference type="Pfam" id="PF26011"/>
    </source>
</evidence>
<name>R1CG43_9FIRM</name>
<evidence type="ECO:0000256" key="1">
    <source>
        <dbReference type="SAM" id="Coils"/>
    </source>
</evidence>
<sequence>MPTEKRKIKRKRKRVMRLLLVFSVVMYILLRMTTSIIGSNIETVIVENGVISVTEKTKGIIIKDEKVYRALGYGNVNYFKEAGDKVAVGTKIAEISTTNRYNELKEELRNIDERLKIYQSENKIEEIFKDDIGKVDYYIKQLENEISECIINGEYSRVQELKNKLNFRIEMKKSITEPKGVVGESIERLKKKKKNIVKELENLKNTYYADSSGVLSLSIDGLEEIYSSNKISKLTPDDFRILERKIINLNNGQKVNHGHPIFKISNNYKWYIIAKMNKESLDSLEEGKTVYIKVDDEEKAYEAKVYKINTVDKESLIIFKFENYFYKFIDKRYVDIEIIKTKHEGLKIPKTSIVDKNGIKGVYIKDISNIVKFRPIQIIGTDDKYAIVSEGEKINLGGRGKIEIKVNGVKEKKYTIYLFDKIIVNGSRVKEGQIIN</sequence>
<dbReference type="STRING" id="1304284.L21TH_0639"/>
<dbReference type="InterPro" id="IPR058729">
    <property type="entry name" value="Beta-barrel_RND-rel"/>
</dbReference>